<accession>A0ABQ5VJY2</accession>
<protein>
    <submittedName>
        <fullName evidence="2">Uncharacterized protein</fullName>
    </submittedName>
</protein>
<keyword evidence="1" id="KW-0175">Coiled coil</keyword>
<comment type="caution">
    <text evidence="2">The sequence shown here is derived from an EMBL/GenBank/DDBJ whole genome shotgun (WGS) entry which is preliminary data.</text>
</comment>
<dbReference type="Pfam" id="PF20346">
    <property type="entry name" value="DUF6641"/>
    <property type="match status" value="1"/>
</dbReference>
<gene>
    <name evidence="2" type="ORF">GCM10007927_22250</name>
</gene>
<feature type="coiled-coil region" evidence="1">
    <location>
        <begin position="22"/>
        <end position="49"/>
    </location>
</feature>
<evidence type="ECO:0000256" key="1">
    <source>
        <dbReference type="SAM" id="Coils"/>
    </source>
</evidence>
<keyword evidence="3" id="KW-1185">Reference proteome</keyword>
<evidence type="ECO:0000313" key="2">
    <source>
        <dbReference type="EMBL" id="GLQ27422.1"/>
    </source>
</evidence>
<name>A0ABQ5VJY2_9RHOB</name>
<dbReference type="RefSeq" id="WP_284373420.1">
    <property type="nucleotide sequence ID" value="NZ_BSNL01000001.1"/>
</dbReference>
<dbReference type="EMBL" id="BSNL01000001">
    <property type="protein sequence ID" value="GLQ27422.1"/>
    <property type="molecule type" value="Genomic_DNA"/>
</dbReference>
<reference evidence="2" key="1">
    <citation type="journal article" date="2014" name="Int. J. Syst. Evol. Microbiol.">
        <title>Complete genome of a new Firmicutes species belonging to the dominant human colonic microbiota ('Ruminococcus bicirculans') reveals two chromosomes and a selective capacity to utilize plant glucans.</title>
        <authorList>
            <consortium name="NISC Comparative Sequencing Program"/>
            <person name="Wegmann U."/>
            <person name="Louis P."/>
            <person name="Goesmann A."/>
            <person name="Henrissat B."/>
            <person name="Duncan S.H."/>
            <person name="Flint H.J."/>
        </authorList>
    </citation>
    <scope>NUCLEOTIDE SEQUENCE</scope>
    <source>
        <strain evidence="2">NBRC 109915</strain>
    </source>
</reference>
<sequence length="151" mass="17318">MQHLSKLSLTVTSQKQPVSPVAKKRLNLLRKLELQIQAAEAELRDEEFLEEIRKWVRGEDGEREQVTEKRPIRKWWWQHHTGAWMLTLKDGAKPLPLLEDKNSIEIGEITNLVEVLQTVRSAVLAGELDDALEQMVKPKGKPKTPADKPKS</sequence>
<organism evidence="2 3">
    <name type="scientific">Sulfitobacter pacificus</name>
    <dbReference type="NCBI Taxonomy" id="1499314"/>
    <lineage>
        <taxon>Bacteria</taxon>
        <taxon>Pseudomonadati</taxon>
        <taxon>Pseudomonadota</taxon>
        <taxon>Alphaproteobacteria</taxon>
        <taxon>Rhodobacterales</taxon>
        <taxon>Roseobacteraceae</taxon>
        <taxon>Sulfitobacter</taxon>
    </lineage>
</organism>
<dbReference type="Proteomes" id="UP001161388">
    <property type="component" value="Unassembled WGS sequence"/>
</dbReference>
<proteinExistence type="predicted"/>
<reference evidence="2" key="2">
    <citation type="submission" date="2023-01" db="EMBL/GenBank/DDBJ databases">
        <title>Draft genome sequence of Sulfitobacter pacificus strain NBRC 109915.</title>
        <authorList>
            <person name="Sun Q."/>
            <person name="Mori K."/>
        </authorList>
    </citation>
    <scope>NUCLEOTIDE SEQUENCE</scope>
    <source>
        <strain evidence="2">NBRC 109915</strain>
    </source>
</reference>
<dbReference type="InterPro" id="IPR046581">
    <property type="entry name" value="DUF6641"/>
</dbReference>
<evidence type="ECO:0000313" key="3">
    <source>
        <dbReference type="Proteomes" id="UP001161388"/>
    </source>
</evidence>